<feature type="transmembrane region" description="Helical" evidence="2">
    <location>
        <begin position="52"/>
        <end position="75"/>
    </location>
</feature>
<keyword evidence="2" id="KW-0812">Transmembrane</keyword>
<evidence type="ECO:0000313" key="3">
    <source>
        <dbReference type="Proteomes" id="UP000887569"/>
    </source>
</evidence>
<organism evidence="3 4">
    <name type="scientific">Parascaris univalens</name>
    <name type="common">Nematode worm</name>
    <dbReference type="NCBI Taxonomy" id="6257"/>
    <lineage>
        <taxon>Eukaryota</taxon>
        <taxon>Metazoa</taxon>
        <taxon>Ecdysozoa</taxon>
        <taxon>Nematoda</taxon>
        <taxon>Chromadorea</taxon>
        <taxon>Rhabditida</taxon>
        <taxon>Spirurina</taxon>
        <taxon>Ascaridomorpha</taxon>
        <taxon>Ascaridoidea</taxon>
        <taxon>Ascarididae</taxon>
        <taxon>Parascaris</taxon>
    </lineage>
</organism>
<dbReference type="AlphaFoldDB" id="A0A914ZYM7"/>
<evidence type="ECO:0000256" key="1">
    <source>
        <dbReference type="SAM" id="MobiDB-lite"/>
    </source>
</evidence>
<evidence type="ECO:0000313" key="4">
    <source>
        <dbReference type="WBParaSite" id="PgB45_g001_t02"/>
    </source>
</evidence>
<dbReference type="WBParaSite" id="PgB45_g001_t02">
    <property type="protein sequence ID" value="PgB45_g001_t02"/>
    <property type="gene ID" value="PgB45_g001"/>
</dbReference>
<evidence type="ECO:0000256" key="2">
    <source>
        <dbReference type="SAM" id="Phobius"/>
    </source>
</evidence>
<name>A0A914ZYM7_PARUN</name>
<dbReference type="Proteomes" id="UP000887569">
    <property type="component" value="Unplaced"/>
</dbReference>
<keyword evidence="2" id="KW-0472">Membrane</keyword>
<sequence length="170" mass="19366">RMGFKSDLLMQGGATRVRRSLQPSQSTVSNETIRLRNAVHWSEQFILGHFRWYVLVILAVFVFLLVATVIITCYFDCQNRRTRLPRASRHGRPVLTTSQASSHPLLSDDSTQESAPTPVERGSLKHRLMIEAHQSVSETSKSLTETNQSCFILPFHRFDLRGFRIGCFSS</sequence>
<feature type="region of interest" description="Disordered" evidence="1">
    <location>
        <begin position="86"/>
        <end position="118"/>
    </location>
</feature>
<proteinExistence type="predicted"/>
<keyword evidence="2" id="KW-1133">Transmembrane helix</keyword>
<accession>A0A914ZYM7</accession>
<feature type="compositionally biased region" description="Polar residues" evidence="1">
    <location>
        <begin position="95"/>
        <end position="115"/>
    </location>
</feature>
<keyword evidence="3" id="KW-1185">Reference proteome</keyword>
<protein>
    <submittedName>
        <fullName evidence="4">Major facilitator superfamily (MFS) profile domain-containing protein</fullName>
    </submittedName>
</protein>
<reference evidence="4" key="1">
    <citation type="submission" date="2022-11" db="UniProtKB">
        <authorList>
            <consortium name="WormBaseParasite"/>
        </authorList>
    </citation>
    <scope>IDENTIFICATION</scope>
</reference>